<comment type="caution">
    <text evidence="1">The sequence shown here is derived from an EMBL/GenBank/DDBJ whole genome shotgun (WGS) entry which is preliminary data.</text>
</comment>
<dbReference type="OrthoDB" id="2517660at2759"/>
<sequence>MPDSMTDMKILRKCEGELEHAIKCRCVEPFSTEDYINATEDIITRTGIGKTWTTIPMEYKMVSKTSREYKRPERPVFKCHKCGRTLNLANTCTKKTEINEVQCTEEKEESDLDSAIAEDTPVEDYPIENITDFFEVTEVHTHLPQYSEDCHNLINIQDARMCKTKPARGKGYTSGAYCIISILINDIETRVNLDKGAFCTFLGKDYLQAILPGWKNHLLQIEGIQLRSASNNIYPLGILDTTLVFPHPAGSVRMKREIVLMDSSTSQRIILGNDYLNIYGIDMNNHKDRYFAIGENQRQKFAFSNISKRISIITSSKDTYKEEFVANKLVEAQINPSLSPKMRHYLIDVLYTYKNAFASDNEQLGAIKGHEVDITLNIDRTYLPVLRRSAYPASLRAREALEKHIQELIQLGVLRKVGHNEEFEVTTTVIIA</sequence>
<dbReference type="EMBL" id="AVOT02022296">
    <property type="protein sequence ID" value="MBW0511624.1"/>
    <property type="molecule type" value="Genomic_DNA"/>
</dbReference>
<reference evidence="1" key="1">
    <citation type="submission" date="2021-03" db="EMBL/GenBank/DDBJ databases">
        <title>Draft genome sequence of rust myrtle Austropuccinia psidii MF-1, a brazilian biotype.</title>
        <authorList>
            <person name="Quecine M.C."/>
            <person name="Pachon D.M.R."/>
            <person name="Bonatelli M.L."/>
            <person name="Correr F.H."/>
            <person name="Franceschini L.M."/>
            <person name="Leite T.F."/>
            <person name="Margarido G.R.A."/>
            <person name="Almeida C.A."/>
            <person name="Ferrarezi J.A."/>
            <person name="Labate C.A."/>
        </authorList>
    </citation>
    <scope>NUCLEOTIDE SEQUENCE</scope>
    <source>
        <strain evidence="1">MF-1</strain>
    </source>
</reference>
<evidence type="ECO:0000313" key="1">
    <source>
        <dbReference type="EMBL" id="MBW0511624.1"/>
    </source>
</evidence>
<organism evidence="1 2">
    <name type="scientific">Austropuccinia psidii MF-1</name>
    <dbReference type="NCBI Taxonomy" id="1389203"/>
    <lineage>
        <taxon>Eukaryota</taxon>
        <taxon>Fungi</taxon>
        <taxon>Dikarya</taxon>
        <taxon>Basidiomycota</taxon>
        <taxon>Pucciniomycotina</taxon>
        <taxon>Pucciniomycetes</taxon>
        <taxon>Pucciniales</taxon>
        <taxon>Sphaerophragmiaceae</taxon>
        <taxon>Austropuccinia</taxon>
    </lineage>
</organism>
<dbReference type="AlphaFoldDB" id="A0A9Q3DYJ1"/>
<keyword evidence="2" id="KW-1185">Reference proteome</keyword>
<protein>
    <submittedName>
        <fullName evidence="1">Uncharacterized protein</fullName>
    </submittedName>
</protein>
<gene>
    <name evidence="1" type="ORF">O181_051339</name>
</gene>
<accession>A0A9Q3DYJ1</accession>
<evidence type="ECO:0000313" key="2">
    <source>
        <dbReference type="Proteomes" id="UP000765509"/>
    </source>
</evidence>
<proteinExistence type="predicted"/>
<dbReference type="Proteomes" id="UP000765509">
    <property type="component" value="Unassembled WGS sequence"/>
</dbReference>
<name>A0A9Q3DYJ1_9BASI</name>